<evidence type="ECO:0000313" key="2">
    <source>
        <dbReference type="EMBL" id="SVD08909.1"/>
    </source>
</evidence>
<dbReference type="GO" id="GO:0046034">
    <property type="term" value="P:ATP metabolic process"/>
    <property type="evidence" value="ECO:0007669"/>
    <property type="project" value="InterPro"/>
</dbReference>
<dbReference type="Pfam" id="PF02874">
    <property type="entry name" value="ATP-synt_ab_N"/>
    <property type="match status" value="1"/>
</dbReference>
<gene>
    <name evidence="2" type="ORF">METZ01_LOCUS361763</name>
</gene>
<dbReference type="AlphaFoldDB" id="A0A382SGC7"/>
<name>A0A382SGC7_9ZZZZ</name>
<dbReference type="InterPro" id="IPR004100">
    <property type="entry name" value="ATPase_F1/V1/A1_a/bsu_N"/>
</dbReference>
<protein>
    <recommendedName>
        <fullName evidence="1">ATPase F1/V1/A1 complex alpha/beta subunit N-terminal domain-containing protein</fullName>
    </recommendedName>
</protein>
<organism evidence="2">
    <name type="scientific">marine metagenome</name>
    <dbReference type="NCBI Taxonomy" id="408172"/>
    <lineage>
        <taxon>unclassified sequences</taxon>
        <taxon>metagenomes</taxon>
        <taxon>ecological metagenomes</taxon>
    </lineage>
</organism>
<feature type="non-terminal residue" evidence="2">
    <location>
        <position position="108"/>
    </location>
</feature>
<evidence type="ECO:0000259" key="1">
    <source>
        <dbReference type="Pfam" id="PF02874"/>
    </source>
</evidence>
<feature type="domain" description="ATPase F1/V1/A1 complex alpha/beta subunit N-terminal" evidence="1">
    <location>
        <begin position="28"/>
        <end position="88"/>
    </location>
</feature>
<accession>A0A382SGC7</accession>
<dbReference type="EMBL" id="UINC01128882">
    <property type="protein sequence ID" value="SVD08909.1"/>
    <property type="molecule type" value="Genomic_DNA"/>
</dbReference>
<sequence length="108" mass="11606">MKEAIDLKKYSSFVDTCSLVKKTGKLNRIIGLLIEADGPGVAIGSICTIKSQIRPPVKAQVVGFRDNRTLLMPLGDIFGIEPGCVIEASEEQPSFSVSPEMLGRVLDG</sequence>
<dbReference type="GO" id="GO:1902600">
    <property type="term" value="P:proton transmembrane transport"/>
    <property type="evidence" value="ECO:0007669"/>
    <property type="project" value="InterPro"/>
</dbReference>
<dbReference type="CDD" id="cd18117">
    <property type="entry name" value="ATP-synt_flagellum-secretory_path_III_N"/>
    <property type="match status" value="1"/>
</dbReference>
<dbReference type="Gene3D" id="3.40.50.12240">
    <property type="match status" value="1"/>
</dbReference>
<proteinExistence type="predicted"/>
<reference evidence="2" key="1">
    <citation type="submission" date="2018-05" db="EMBL/GenBank/DDBJ databases">
        <authorList>
            <person name="Lanie J.A."/>
            <person name="Ng W.-L."/>
            <person name="Kazmierczak K.M."/>
            <person name="Andrzejewski T.M."/>
            <person name="Davidsen T.M."/>
            <person name="Wayne K.J."/>
            <person name="Tettelin H."/>
            <person name="Glass J.I."/>
            <person name="Rusch D."/>
            <person name="Podicherti R."/>
            <person name="Tsui H.-C.T."/>
            <person name="Winkler M.E."/>
        </authorList>
    </citation>
    <scope>NUCLEOTIDE SEQUENCE</scope>
</reference>